<dbReference type="PANTHER" id="PTHR18968">
    <property type="entry name" value="THIAMINE PYROPHOSPHATE ENZYMES"/>
    <property type="match status" value="1"/>
</dbReference>
<comment type="catalytic activity">
    <reaction evidence="13 14">
        <text>2 pyruvate + H(+) = (2S)-2-acetolactate + CO2</text>
        <dbReference type="Rhea" id="RHEA:25249"/>
        <dbReference type="ChEBI" id="CHEBI:15361"/>
        <dbReference type="ChEBI" id="CHEBI:15378"/>
        <dbReference type="ChEBI" id="CHEBI:16526"/>
        <dbReference type="ChEBI" id="CHEBI:58476"/>
        <dbReference type="EC" id="2.2.1.6"/>
    </reaction>
</comment>
<keyword evidence="8 14" id="KW-0479">Metal-binding</keyword>
<evidence type="ECO:0000256" key="13">
    <source>
        <dbReference type="ARBA" id="ARBA00048670"/>
    </source>
</evidence>
<dbReference type="UniPathway" id="UPA00049">
    <property type="reaction ID" value="UER00059"/>
</dbReference>
<name>A0A833H3T7_9LEPT</name>
<dbReference type="Gene3D" id="3.40.50.1220">
    <property type="entry name" value="TPP-binding domain"/>
    <property type="match status" value="1"/>
</dbReference>
<dbReference type="Pfam" id="PF02775">
    <property type="entry name" value="TPP_enzyme_C"/>
    <property type="match status" value="1"/>
</dbReference>
<dbReference type="EMBL" id="WBUI01000003">
    <property type="protein sequence ID" value="KAB2934305.1"/>
    <property type="molecule type" value="Genomic_DNA"/>
</dbReference>
<dbReference type="FunFam" id="3.40.50.970:FF:000007">
    <property type="entry name" value="Acetolactate synthase"/>
    <property type="match status" value="1"/>
</dbReference>
<dbReference type="SUPFAM" id="SSF52467">
    <property type="entry name" value="DHS-like NAD/FAD-binding domain"/>
    <property type="match status" value="1"/>
</dbReference>
<dbReference type="PROSITE" id="PS00187">
    <property type="entry name" value="TPP_ENZYMES"/>
    <property type="match status" value="1"/>
</dbReference>
<dbReference type="GO" id="GO:0009097">
    <property type="term" value="P:isoleucine biosynthetic process"/>
    <property type="evidence" value="ECO:0007669"/>
    <property type="project" value="UniProtKB-UniPathway"/>
</dbReference>
<evidence type="ECO:0000256" key="14">
    <source>
        <dbReference type="RuleBase" id="RU003591"/>
    </source>
</evidence>
<evidence type="ECO:0000256" key="4">
    <source>
        <dbReference type="ARBA" id="ARBA00013145"/>
    </source>
</evidence>
<dbReference type="InterPro" id="IPR012000">
    <property type="entry name" value="Thiamin_PyroP_enz_cen_dom"/>
</dbReference>
<evidence type="ECO:0000259" key="17">
    <source>
        <dbReference type="Pfam" id="PF02776"/>
    </source>
</evidence>
<evidence type="ECO:0000256" key="7">
    <source>
        <dbReference type="ARBA" id="ARBA00022679"/>
    </source>
</evidence>
<evidence type="ECO:0000256" key="12">
    <source>
        <dbReference type="ARBA" id="ARBA00023304"/>
    </source>
</evidence>
<dbReference type="PANTHER" id="PTHR18968:SF13">
    <property type="entry name" value="ACETOLACTATE SYNTHASE CATALYTIC SUBUNIT, MITOCHONDRIAL"/>
    <property type="match status" value="1"/>
</dbReference>
<sequence length="566" mass="61966">MKKTGAKLMVDLIQSHGFELAFGYPGGAILPFYDELYHSGFRHILVRHEQGALHMAEGYARASGRPGLCIVTSGPGATNAVTGIADAKMDSIPIMVISGQVPAAAIGSDAFQEADMFGITIPITKYNALVKDVDELADTFEEAFAMLTAGRPGPVLIDFPKDVQTGQTANVRGTNKLSERFRSSPPVSGDIEGLAAALNNAKRPLLYIGGGAINAKASSEIRTLAEKGMIPATCTLMALGAFPGTHILSLGMPGMHGTATANKAILECDFILSLGARFDDRVAGVPGDFAAGAVKAHIDIDSAEINKRVEVDYYIHGDLKEALQAIIPFVESKDRSEWVNHLEEYKNRYPLEFEDSEEVIKPQRFMKRFYEKSEGKAIVATDVGQHQMWSAQYYLFDQPNRWLTSGGLGTMGYGLPAAIGAKFAKPDDLVVCVTGDGSYQMCIQELATIRQYNLGVKIVLLNNTFLGMVRQWQELFYEERFSESEWQYNPNFVKLAEAYEIPAMSIASPDEIDQGIDFLLADDGPAFLEVVIPSDEKVFPMIPAGKSQRDMIQFSDLFKQKQNVKK</sequence>
<keyword evidence="11 14" id="KW-0786">Thiamine pyrophosphate</keyword>
<dbReference type="Pfam" id="PF00205">
    <property type="entry name" value="TPP_enzyme_M"/>
    <property type="match status" value="1"/>
</dbReference>
<keyword evidence="12 14" id="KW-0100">Branched-chain amino acid biosynthesis</keyword>
<feature type="domain" description="Thiamine pyrophosphate enzyme TPP-binding" evidence="16">
    <location>
        <begin position="382"/>
        <end position="530"/>
    </location>
</feature>
<dbReference type="Pfam" id="PF02776">
    <property type="entry name" value="TPP_enzyme_N"/>
    <property type="match status" value="1"/>
</dbReference>
<dbReference type="FunFam" id="3.40.50.970:FF:000016">
    <property type="entry name" value="Acetolactate synthase"/>
    <property type="match status" value="1"/>
</dbReference>
<comment type="pathway">
    <text evidence="1 14">Amino-acid biosynthesis; L-isoleucine biosynthesis; L-isoleucine from 2-oxobutanoate: step 1/4.</text>
</comment>
<comment type="pathway">
    <text evidence="2 14">Amino-acid biosynthesis; L-valine biosynthesis; L-valine from pyruvate: step 1/4.</text>
</comment>
<dbReference type="GO" id="GO:0009099">
    <property type="term" value="P:L-valine biosynthetic process"/>
    <property type="evidence" value="ECO:0007669"/>
    <property type="project" value="UniProtKB-UniPathway"/>
</dbReference>
<keyword evidence="6" id="KW-0285">Flavoprotein</keyword>
<dbReference type="NCBIfam" id="TIGR00118">
    <property type="entry name" value="acolac_lg"/>
    <property type="match status" value="1"/>
</dbReference>
<keyword evidence="10 14" id="KW-0460">Magnesium</keyword>
<dbReference type="InterPro" id="IPR011766">
    <property type="entry name" value="TPP_enzyme_TPP-bd"/>
</dbReference>
<dbReference type="GO" id="GO:0000287">
    <property type="term" value="F:magnesium ion binding"/>
    <property type="evidence" value="ECO:0007669"/>
    <property type="project" value="UniProtKB-UniRule"/>
</dbReference>
<proteinExistence type="inferred from homology"/>
<dbReference type="AlphaFoldDB" id="A0A833H3T7"/>
<dbReference type="InterPro" id="IPR029035">
    <property type="entry name" value="DHS-like_NAD/FAD-binding_dom"/>
</dbReference>
<keyword evidence="7 14" id="KW-0808">Transferase</keyword>
<evidence type="ECO:0000256" key="5">
    <source>
        <dbReference type="ARBA" id="ARBA00022605"/>
    </source>
</evidence>
<dbReference type="UniPathway" id="UPA00047">
    <property type="reaction ID" value="UER00055"/>
</dbReference>
<dbReference type="FunFam" id="3.40.50.1220:FF:000008">
    <property type="entry name" value="Acetolactate synthase"/>
    <property type="match status" value="1"/>
</dbReference>
<comment type="similarity">
    <text evidence="3 14">Belongs to the TPP enzyme family.</text>
</comment>
<feature type="domain" description="Thiamine pyrophosphate enzyme N-terminal TPP-binding" evidence="17">
    <location>
        <begin position="4"/>
        <end position="115"/>
    </location>
</feature>
<evidence type="ECO:0000256" key="10">
    <source>
        <dbReference type="ARBA" id="ARBA00022842"/>
    </source>
</evidence>
<dbReference type="GO" id="GO:0030976">
    <property type="term" value="F:thiamine pyrophosphate binding"/>
    <property type="evidence" value="ECO:0007669"/>
    <property type="project" value="UniProtKB-UniRule"/>
</dbReference>
<evidence type="ECO:0000256" key="2">
    <source>
        <dbReference type="ARBA" id="ARBA00005025"/>
    </source>
</evidence>
<gene>
    <name evidence="18" type="primary">ilvB</name>
    <name evidence="18" type="ORF">F9K24_04565</name>
</gene>
<dbReference type="InterPro" id="IPR039368">
    <property type="entry name" value="AHAS_TPP"/>
</dbReference>
<evidence type="ECO:0000256" key="11">
    <source>
        <dbReference type="ARBA" id="ARBA00023052"/>
    </source>
</evidence>
<dbReference type="GO" id="GO:0003984">
    <property type="term" value="F:acetolactate synthase activity"/>
    <property type="evidence" value="ECO:0007669"/>
    <property type="project" value="UniProtKB-EC"/>
</dbReference>
<dbReference type="InterPro" id="IPR012846">
    <property type="entry name" value="Acetolactate_synth_lsu"/>
</dbReference>
<comment type="cofactor">
    <cofactor evidence="14">
        <name>Mg(2+)</name>
        <dbReference type="ChEBI" id="CHEBI:18420"/>
    </cofactor>
    <text evidence="14">Binds 1 Mg(2+) ion per subunit.</text>
</comment>
<dbReference type="Gene3D" id="3.40.50.970">
    <property type="match status" value="2"/>
</dbReference>
<evidence type="ECO:0000256" key="1">
    <source>
        <dbReference type="ARBA" id="ARBA00004974"/>
    </source>
</evidence>
<evidence type="ECO:0000313" key="18">
    <source>
        <dbReference type="EMBL" id="KAB2934305.1"/>
    </source>
</evidence>
<reference evidence="18 19" key="1">
    <citation type="submission" date="2019-10" db="EMBL/GenBank/DDBJ databases">
        <title>Extracellular Electron Transfer in a Candidatus Methanoperedens spp. Enrichment Culture.</title>
        <authorList>
            <person name="Berger S."/>
            <person name="Rangel Shaw D."/>
            <person name="Berben T."/>
            <person name="In 'T Zandt M."/>
            <person name="Frank J."/>
            <person name="Reimann J."/>
            <person name="Jetten M.S.M."/>
            <person name="Welte C.U."/>
        </authorList>
    </citation>
    <scope>NUCLEOTIDE SEQUENCE [LARGE SCALE GENOMIC DNA]</scope>
    <source>
        <strain evidence="18">SB12</strain>
    </source>
</reference>
<dbReference type="GO" id="GO:0050660">
    <property type="term" value="F:flavin adenine dinucleotide binding"/>
    <property type="evidence" value="ECO:0007669"/>
    <property type="project" value="InterPro"/>
</dbReference>
<evidence type="ECO:0000259" key="15">
    <source>
        <dbReference type="Pfam" id="PF00205"/>
    </source>
</evidence>
<dbReference type="CDD" id="cd02015">
    <property type="entry name" value="TPP_AHAS"/>
    <property type="match status" value="1"/>
</dbReference>
<evidence type="ECO:0000256" key="6">
    <source>
        <dbReference type="ARBA" id="ARBA00022630"/>
    </source>
</evidence>
<evidence type="ECO:0000313" key="19">
    <source>
        <dbReference type="Proteomes" id="UP000460298"/>
    </source>
</evidence>
<protein>
    <recommendedName>
        <fullName evidence="4 14">Acetolactate synthase</fullName>
        <ecNumber evidence="4 14">2.2.1.6</ecNumber>
    </recommendedName>
</protein>
<evidence type="ECO:0000256" key="8">
    <source>
        <dbReference type="ARBA" id="ARBA00022723"/>
    </source>
</evidence>
<dbReference type="GO" id="GO:0005948">
    <property type="term" value="C:acetolactate synthase complex"/>
    <property type="evidence" value="ECO:0007669"/>
    <property type="project" value="TreeGrafter"/>
</dbReference>
<organism evidence="18 19">
    <name type="scientific">Leptonema illini</name>
    <dbReference type="NCBI Taxonomy" id="183"/>
    <lineage>
        <taxon>Bacteria</taxon>
        <taxon>Pseudomonadati</taxon>
        <taxon>Spirochaetota</taxon>
        <taxon>Spirochaetia</taxon>
        <taxon>Leptospirales</taxon>
        <taxon>Leptospiraceae</taxon>
        <taxon>Leptonema</taxon>
    </lineage>
</organism>
<dbReference type="InterPro" id="IPR000399">
    <property type="entry name" value="TPP-bd_CS"/>
</dbReference>
<evidence type="ECO:0000256" key="3">
    <source>
        <dbReference type="ARBA" id="ARBA00007812"/>
    </source>
</evidence>
<keyword evidence="5 14" id="KW-0028">Amino-acid biosynthesis</keyword>
<dbReference type="InterPro" id="IPR045229">
    <property type="entry name" value="TPP_enz"/>
</dbReference>
<feature type="domain" description="Thiamine pyrophosphate enzyme central" evidence="15">
    <location>
        <begin position="191"/>
        <end position="326"/>
    </location>
</feature>
<comment type="caution">
    <text evidence="18">The sequence shown here is derived from an EMBL/GenBank/DDBJ whole genome shotgun (WGS) entry which is preliminary data.</text>
</comment>
<dbReference type="InterPro" id="IPR029061">
    <property type="entry name" value="THDP-binding"/>
</dbReference>
<dbReference type="SUPFAM" id="SSF52518">
    <property type="entry name" value="Thiamin diphosphate-binding fold (THDP-binding)"/>
    <property type="match status" value="2"/>
</dbReference>
<dbReference type="EC" id="2.2.1.6" evidence="4 14"/>
<accession>A0A833H3T7</accession>
<evidence type="ECO:0000259" key="16">
    <source>
        <dbReference type="Pfam" id="PF02775"/>
    </source>
</evidence>
<dbReference type="Proteomes" id="UP000460298">
    <property type="component" value="Unassembled WGS sequence"/>
</dbReference>
<evidence type="ECO:0000256" key="9">
    <source>
        <dbReference type="ARBA" id="ARBA00022827"/>
    </source>
</evidence>
<dbReference type="CDD" id="cd07035">
    <property type="entry name" value="TPP_PYR_POX_like"/>
    <property type="match status" value="1"/>
</dbReference>
<keyword evidence="9" id="KW-0274">FAD</keyword>
<dbReference type="InterPro" id="IPR012001">
    <property type="entry name" value="Thiamin_PyroP_enz_TPP-bd_dom"/>
</dbReference>
<comment type="cofactor">
    <cofactor evidence="14">
        <name>thiamine diphosphate</name>
        <dbReference type="ChEBI" id="CHEBI:58937"/>
    </cofactor>
    <text evidence="14">Binds 1 thiamine pyrophosphate per subunit.</text>
</comment>